<sequence length="261" mass="28669">RIIREAVIWKTASHPNILPFLGYQIVGEVPMLVSPWCQNGNLATFVDSHPELTRNDKLKLLCDAARGLIHLHSHKPPIFHGDIKPQNIIVQDSLQGALCDFGISKVILGPGRHSGLTTSNNCGGTLGYQAKELLENDASTSAVDVYAFGGLILATMSGKPPFWKKRDTAKILAICEDRMPDPVDHTQLPRTDSLWDLLRTCWNSEPSARPSMPMVLQRVSPLCVIAFIRALISSAPGQLESEMTPDELLISSCRSTILLLD</sequence>
<evidence type="ECO:0000259" key="3">
    <source>
        <dbReference type="PROSITE" id="PS50011"/>
    </source>
</evidence>
<dbReference type="SMART" id="SM00220">
    <property type="entry name" value="S_TKc"/>
    <property type="match status" value="1"/>
</dbReference>
<dbReference type="Proteomes" id="UP000054248">
    <property type="component" value="Unassembled WGS sequence"/>
</dbReference>
<proteinExistence type="predicted"/>
<gene>
    <name evidence="4" type="ORF">M407DRAFT_78662</name>
</gene>
<dbReference type="SUPFAM" id="SSF56112">
    <property type="entry name" value="Protein kinase-like (PK-like)"/>
    <property type="match status" value="1"/>
</dbReference>
<feature type="domain" description="Protein kinase" evidence="3">
    <location>
        <begin position="1"/>
        <end position="228"/>
    </location>
</feature>
<evidence type="ECO:0000256" key="2">
    <source>
        <dbReference type="ARBA" id="ARBA00022840"/>
    </source>
</evidence>
<reference evidence="5" key="2">
    <citation type="submission" date="2015-01" db="EMBL/GenBank/DDBJ databases">
        <title>Evolutionary Origins and Diversification of the Mycorrhizal Mutualists.</title>
        <authorList>
            <consortium name="DOE Joint Genome Institute"/>
            <consortium name="Mycorrhizal Genomics Consortium"/>
            <person name="Kohler A."/>
            <person name="Kuo A."/>
            <person name="Nagy L.G."/>
            <person name="Floudas D."/>
            <person name="Copeland A."/>
            <person name="Barry K.W."/>
            <person name="Cichocki N."/>
            <person name="Veneault-Fourrey C."/>
            <person name="LaButti K."/>
            <person name="Lindquist E.A."/>
            <person name="Lipzen A."/>
            <person name="Lundell T."/>
            <person name="Morin E."/>
            <person name="Murat C."/>
            <person name="Riley R."/>
            <person name="Ohm R."/>
            <person name="Sun H."/>
            <person name="Tunlid A."/>
            <person name="Henrissat B."/>
            <person name="Grigoriev I.V."/>
            <person name="Hibbett D.S."/>
            <person name="Martin F."/>
        </authorList>
    </citation>
    <scope>NUCLEOTIDE SEQUENCE [LARGE SCALE GENOMIC DNA]</scope>
    <source>
        <strain evidence="5">MUT 4182</strain>
    </source>
</reference>
<protein>
    <recommendedName>
        <fullName evidence="3">Protein kinase domain-containing protein</fullName>
    </recommendedName>
</protein>
<dbReference type="Pfam" id="PF00069">
    <property type="entry name" value="Pkinase"/>
    <property type="match status" value="1"/>
</dbReference>
<keyword evidence="5" id="KW-1185">Reference proteome</keyword>
<dbReference type="EMBL" id="KN823096">
    <property type="protein sequence ID" value="KIO22949.1"/>
    <property type="molecule type" value="Genomic_DNA"/>
</dbReference>
<evidence type="ECO:0000313" key="4">
    <source>
        <dbReference type="EMBL" id="KIO22949.1"/>
    </source>
</evidence>
<name>A0A0C3QDP7_9AGAM</name>
<dbReference type="PANTHER" id="PTHR27001:SF931">
    <property type="entry name" value="OS11G0664100 PROTEIN"/>
    <property type="match status" value="1"/>
</dbReference>
<feature type="non-terminal residue" evidence="4">
    <location>
        <position position="1"/>
    </location>
</feature>
<accession>A0A0C3QDP7</accession>
<dbReference type="AlphaFoldDB" id="A0A0C3QDP7"/>
<dbReference type="OrthoDB" id="346907at2759"/>
<dbReference type="PROSITE" id="PS00108">
    <property type="entry name" value="PROTEIN_KINASE_ST"/>
    <property type="match status" value="1"/>
</dbReference>
<evidence type="ECO:0000313" key="5">
    <source>
        <dbReference type="Proteomes" id="UP000054248"/>
    </source>
</evidence>
<evidence type="ECO:0000256" key="1">
    <source>
        <dbReference type="ARBA" id="ARBA00022741"/>
    </source>
</evidence>
<dbReference type="InterPro" id="IPR000719">
    <property type="entry name" value="Prot_kinase_dom"/>
</dbReference>
<keyword evidence="2" id="KW-0067">ATP-binding</keyword>
<dbReference type="PROSITE" id="PS50011">
    <property type="entry name" value="PROTEIN_KINASE_DOM"/>
    <property type="match status" value="1"/>
</dbReference>
<dbReference type="PANTHER" id="PTHR27001">
    <property type="entry name" value="OS01G0253100 PROTEIN"/>
    <property type="match status" value="1"/>
</dbReference>
<dbReference type="PIRSF" id="PIRSF000654">
    <property type="entry name" value="Integrin-linked_kinase"/>
    <property type="match status" value="1"/>
</dbReference>
<dbReference type="InterPro" id="IPR008271">
    <property type="entry name" value="Ser/Thr_kinase_AS"/>
</dbReference>
<keyword evidence="1" id="KW-0547">Nucleotide-binding</keyword>
<dbReference type="HOGENOM" id="CLU_000288_7_18_1"/>
<dbReference type="GO" id="GO:0005524">
    <property type="term" value="F:ATP binding"/>
    <property type="evidence" value="ECO:0007669"/>
    <property type="project" value="UniProtKB-KW"/>
</dbReference>
<reference evidence="4 5" key="1">
    <citation type="submission" date="2014-04" db="EMBL/GenBank/DDBJ databases">
        <authorList>
            <consortium name="DOE Joint Genome Institute"/>
            <person name="Kuo A."/>
            <person name="Girlanda M."/>
            <person name="Perotto S."/>
            <person name="Kohler A."/>
            <person name="Nagy L.G."/>
            <person name="Floudas D."/>
            <person name="Copeland A."/>
            <person name="Barry K.W."/>
            <person name="Cichocki N."/>
            <person name="Veneault-Fourrey C."/>
            <person name="LaButti K."/>
            <person name="Lindquist E.A."/>
            <person name="Lipzen A."/>
            <person name="Lundell T."/>
            <person name="Morin E."/>
            <person name="Murat C."/>
            <person name="Sun H."/>
            <person name="Tunlid A."/>
            <person name="Henrissat B."/>
            <person name="Grigoriev I.V."/>
            <person name="Hibbett D.S."/>
            <person name="Martin F."/>
            <person name="Nordberg H.P."/>
            <person name="Cantor M.N."/>
            <person name="Hua S.X."/>
        </authorList>
    </citation>
    <scope>NUCLEOTIDE SEQUENCE [LARGE SCALE GENOMIC DNA]</scope>
    <source>
        <strain evidence="4 5">MUT 4182</strain>
    </source>
</reference>
<dbReference type="GO" id="GO:0004672">
    <property type="term" value="F:protein kinase activity"/>
    <property type="evidence" value="ECO:0007669"/>
    <property type="project" value="InterPro"/>
</dbReference>
<organism evidence="4 5">
    <name type="scientific">Tulasnella calospora MUT 4182</name>
    <dbReference type="NCBI Taxonomy" id="1051891"/>
    <lineage>
        <taxon>Eukaryota</taxon>
        <taxon>Fungi</taxon>
        <taxon>Dikarya</taxon>
        <taxon>Basidiomycota</taxon>
        <taxon>Agaricomycotina</taxon>
        <taxon>Agaricomycetes</taxon>
        <taxon>Cantharellales</taxon>
        <taxon>Tulasnellaceae</taxon>
        <taxon>Tulasnella</taxon>
    </lineage>
</organism>
<dbReference type="GO" id="GO:0005886">
    <property type="term" value="C:plasma membrane"/>
    <property type="evidence" value="ECO:0007669"/>
    <property type="project" value="TreeGrafter"/>
</dbReference>
<dbReference type="InterPro" id="IPR011009">
    <property type="entry name" value="Kinase-like_dom_sf"/>
</dbReference>
<dbReference type="Gene3D" id="1.10.510.10">
    <property type="entry name" value="Transferase(Phosphotransferase) domain 1"/>
    <property type="match status" value="1"/>
</dbReference>